<protein>
    <submittedName>
        <fullName evidence="2">3-beta hydroxysteroid dehydrogenase</fullName>
    </submittedName>
</protein>
<evidence type="ECO:0000259" key="1">
    <source>
        <dbReference type="Pfam" id="PF13460"/>
    </source>
</evidence>
<dbReference type="InterPro" id="IPR036291">
    <property type="entry name" value="NAD(P)-bd_dom_sf"/>
</dbReference>
<reference evidence="2 3" key="1">
    <citation type="submission" date="2021-03" db="EMBL/GenBank/DDBJ databases">
        <title>Antimicrobial resistance genes in bacteria isolated from Japanese honey, and their potential for conferring macrolide and lincosamide resistance in the American foulbrood pathogen Paenibacillus larvae.</title>
        <authorList>
            <person name="Okamoto M."/>
            <person name="Kumagai M."/>
            <person name="Kanamori H."/>
            <person name="Takamatsu D."/>
        </authorList>
    </citation>
    <scope>NUCLEOTIDE SEQUENCE [LARGE SCALE GENOMIC DNA]</scope>
    <source>
        <strain evidence="2 3">J42TS3</strain>
    </source>
</reference>
<dbReference type="PANTHER" id="PTHR43355:SF2">
    <property type="entry name" value="FLAVIN REDUCTASE (NADPH)"/>
    <property type="match status" value="1"/>
</dbReference>
<evidence type="ECO:0000313" key="2">
    <source>
        <dbReference type="EMBL" id="GIP56163.1"/>
    </source>
</evidence>
<dbReference type="InterPro" id="IPR016040">
    <property type="entry name" value="NAD(P)-bd_dom"/>
</dbReference>
<sequence>MKIAIFGSTGMIGKAILEEALRRGHEVTAVVRDINKLSGEAGRENLHVVTGDILMPDSVASAVVGSDLIISAYGPQFGAENELSEATRSLIEGARSGGARRLIAVGGAGGLEVAPGVRLLDSPEFPEELRPLARAHEDAFNIYKDSDIVWTVLSPAAIIEPGKRTGQFRIGMNQLVTDERDQSRISIEDYAVALLDEAEDPQFVQARFTVAY</sequence>
<dbReference type="SUPFAM" id="SSF51735">
    <property type="entry name" value="NAD(P)-binding Rossmann-fold domains"/>
    <property type="match status" value="1"/>
</dbReference>
<dbReference type="Proteomes" id="UP000679992">
    <property type="component" value="Unassembled WGS sequence"/>
</dbReference>
<dbReference type="Pfam" id="PF13460">
    <property type="entry name" value="NAD_binding_10"/>
    <property type="match status" value="1"/>
</dbReference>
<dbReference type="InterPro" id="IPR051606">
    <property type="entry name" value="Polyketide_Oxido-like"/>
</dbReference>
<dbReference type="RefSeq" id="WP_213656831.1">
    <property type="nucleotide sequence ID" value="NZ_BOSL01000034.1"/>
</dbReference>
<dbReference type="PANTHER" id="PTHR43355">
    <property type="entry name" value="FLAVIN REDUCTASE (NADPH)"/>
    <property type="match status" value="1"/>
</dbReference>
<organism evidence="2 3">
    <name type="scientific">Paenibacillus vini</name>
    <dbReference type="NCBI Taxonomy" id="1476024"/>
    <lineage>
        <taxon>Bacteria</taxon>
        <taxon>Bacillati</taxon>
        <taxon>Bacillota</taxon>
        <taxon>Bacilli</taxon>
        <taxon>Bacillales</taxon>
        <taxon>Paenibacillaceae</taxon>
        <taxon>Paenibacillus</taxon>
    </lineage>
</organism>
<name>A0ABQ4MJJ3_9BACL</name>
<evidence type="ECO:0000313" key="3">
    <source>
        <dbReference type="Proteomes" id="UP000679992"/>
    </source>
</evidence>
<keyword evidence="3" id="KW-1185">Reference proteome</keyword>
<dbReference type="Gene3D" id="3.40.50.720">
    <property type="entry name" value="NAD(P)-binding Rossmann-like Domain"/>
    <property type="match status" value="1"/>
</dbReference>
<proteinExistence type="predicted"/>
<comment type="caution">
    <text evidence="2">The sequence shown here is derived from an EMBL/GenBank/DDBJ whole genome shotgun (WGS) entry which is preliminary data.</text>
</comment>
<feature type="domain" description="NAD(P)-binding" evidence="1">
    <location>
        <begin position="7"/>
        <end position="197"/>
    </location>
</feature>
<dbReference type="EMBL" id="BOSL01000034">
    <property type="protein sequence ID" value="GIP56163.1"/>
    <property type="molecule type" value="Genomic_DNA"/>
</dbReference>
<dbReference type="CDD" id="cd05244">
    <property type="entry name" value="BVR-B_like_SDR_a"/>
    <property type="match status" value="1"/>
</dbReference>
<gene>
    <name evidence="2" type="ORF">J42TS3_51980</name>
</gene>
<accession>A0ABQ4MJJ3</accession>